<dbReference type="InterPro" id="IPR051158">
    <property type="entry name" value="Metallophosphoesterase_sf"/>
</dbReference>
<protein>
    <submittedName>
        <fullName evidence="3">Metallophosphoesterase</fullName>
    </submittedName>
</protein>
<evidence type="ECO:0000313" key="4">
    <source>
        <dbReference type="Proteomes" id="UP000832034"/>
    </source>
</evidence>
<accession>A0ABY4E925</accession>
<dbReference type="CDD" id="cd07385">
    <property type="entry name" value="MPP_YkuE_C"/>
    <property type="match status" value="1"/>
</dbReference>
<dbReference type="InterPro" id="IPR029052">
    <property type="entry name" value="Metallo-depent_PP-like"/>
</dbReference>
<keyword evidence="1" id="KW-1133">Transmembrane helix</keyword>
<reference evidence="3" key="2">
    <citation type="journal article" date="2022" name="Res Sq">
        <title>Evolution of multicellular longitudinally dividing oral cavity symbionts (Neisseriaceae).</title>
        <authorList>
            <person name="Nyongesa S."/>
            <person name="Weber P."/>
            <person name="Bernet E."/>
            <person name="Pullido F."/>
            <person name="Nieckarz M."/>
            <person name="Delaby M."/>
            <person name="Nieves C."/>
            <person name="Viehboeck T."/>
            <person name="Krause N."/>
            <person name="Rivera-Millot A."/>
            <person name="Nakamura A."/>
            <person name="Vischer N."/>
            <person name="VanNieuwenhze M."/>
            <person name="Brun Y."/>
            <person name="Cava F."/>
            <person name="Bulgheresi S."/>
            <person name="Veyrier F."/>
        </authorList>
    </citation>
    <scope>NUCLEOTIDE SEQUENCE</scope>
    <source>
        <strain evidence="3">SAG 1488-6</strain>
    </source>
</reference>
<gene>
    <name evidence="3" type="ORF">LVJ81_07040</name>
</gene>
<feature type="transmembrane region" description="Helical" evidence="1">
    <location>
        <begin position="69"/>
        <end position="92"/>
    </location>
</feature>
<proteinExistence type="predicted"/>
<dbReference type="Pfam" id="PF00149">
    <property type="entry name" value="Metallophos"/>
    <property type="match status" value="1"/>
</dbReference>
<dbReference type="RefSeq" id="WP_019958962.1">
    <property type="nucleotide sequence ID" value="NZ_CP091512.1"/>
</dbReference>
<feature type="transmembrane region" description="Helical" evidence="1">
    <location>
        <begin position="104"/>
        <end position="126"/>
    </location>
</feature>
<dbReference type="EMBL" id="CP091512">
    <property type="protein sequence ID" value="UOO91425.1"/>
    <property type="molecule type" value="Genomic_DNA"/>
</dbReference>
<organism evidence="3 4">
    <name type="scientific">Vitreoscilla stercoraria</name>
    <dbReference type="NCBI Taxonomy" id="61"/>
    <lineage>
        <taxon>Bacteria</taxon>
        <taxon>Pseudomonadati</taxon>
        <taxon>Pseudomonadota</taxon>
        <taxon>Betaproteobacteria</taxon>
        <taxon>Neisseriales</taxon>
        <taxon>Neisseriaceae</taxon>
        <taxon>Vitreoscilla</taxon>
    </lineage>
</organism>
<feature type="transmembrane region" description="Helical" evidence="1">
    <location>
        <begin position="38"/>
        <end position="57"/>
    </location>
</feature>
<dbReference type="Gene3D" id="3.60.21.10">
    <property type="match status" value="1"/>
</dbReference>
<feature type="domain" description="Calcineurin-like phosphoesterase" evidence="2">
    <location>
        <begin position="145"/>
        <end position="307"/>
    </location>
</feature>
<feature type="transmembrane region" description="Helical" evidence="1">
    <location>
        <begin position="6"/>
        <end position="26"/>
    </location>
</feature>
<reference evidence="3" key="1">
    <citation type="submission" date="2021-12" db="EMBL/GenBank/DDBJ databases">
        <authorList>
            <person name="Veyrier F.J."/>
        </authorList>
    </citation>
    <scope>NUCLEOTIDE SEQUENCE</scope>
    <source>
        <strain evidence="3">SAG 1488-6</strain>
    </source>
</reference>
<dbReference type="SUPFAM" id="SSF56300">
    <property type="entry name" value="Metallo-dependent phosphatases"/>
    <property type="match status" value="1"/>
</dbReference>
<dbReference type="PANTHER" id="PTHR31302:SF0">
    <property type="entry name" value="TRANSMEMBRANE PROTEIN WITH METALLOPHOSPHOESTERASE DOMAIN"/>
    <property type="match status" value="1"/>
</dbReference>
<keyword evidence="4" id="KW-1185">Reference proteome</keyword>
<keyword evidence="1" id="KW-0472">Membrane</keyword>
<dbReference type="PANTHER" id="PTHR31302">
    <property type="entry name" value="TRANSMEMBRANE PROTEIN WITH METALLOPHOSPHOESTERASE DOMAIN-RELATED"/>
    <property type="match status" value="1"/>
</dbReference>
<dbReference type="Proteomes" id="UP000832034">
    <property type="component" value="Chromosome"/>
</dbReference>
<evidence type="ECO:0000259" key="2">
    <source>
        <dbReference type="Pfam" id="PF00149"/>
    </source>
</evidence>
<dbReference type="InterPro" id="IPR004843">
    <property type="entry name" value="Calcineurin-like_PHP"/>
</dbReference>
<name>A0ABY4E925_VITST</name>
<keyword evidence="1" id="KW-0812">Transmembrane</keyword>
<sequence length="364" mass="40947">MRNPLVFWGSLALLQFLWLFVGWGFYRYVQLFKPQCKHAWVFMLAAVVIGDMLMWVFNAAMPTLRWRGTMGLLLFTSYAVMFVVAAIAWYSIGKRFMSAKILHTSLLIAMPLSWMAVIAAGLYGAYSPTTVHYQVKLDKPMSEPIKVALVADTHLGKFIGKHHLQALNEILQREQADILLLAGDVMDDLPDDYRTLNMHPYMQQLSAPLGKYVVLGNHDNYRQVQADIVQDLQDAGFTVLRDERVQIGEQLVLIGRRDKVEPRLPAAQLLPQSDMPVVVIDHQPVPEQMQALAHAGADLTVSGHTHGGQIFPMTALIGFFQTYPYGHYHIDNNQLIVTSGLGLWGLPFRLGTRSEVVIIHITGK</sequence>
<evidence type="ECO:0000256" key="1">
    <source>
        <dbReference type="SAM" id="Phobius"/>
    </source>
</evidence>
<evidence type="ECO:0000313" key="3">
    <source>
        <dbReference type="EMBL" id="UOO91425.1"/>
    </source>
</evidence>